<keyword evidence="3" id="KW-1133">Transmembrane helix</keyword>
<dbReference type="Pfam" id="PF01757">
    <property type="entry name" value="Acyl_transf_3"/>
    <property type="match status" value="1"/>
</dbReference>
<evidence type="ECO:0000259" key="4">
    <source>
        <dbReference type="Pfam" id="PF01757"/>
    </source>
</evidence>
<organism evidence="5 6">
    <name type="scientific">Peribacillus deserti</name>
    <dbReference type="NCBI Taxonomy" id="673318"/>
    <lineage>
        <taxon>Bacteria</taxon>
        <taxon>Bacillati</taxon>
        <taxon>Bacillota</taxon>
        <taxon>Bacilli</taxon>
        <taxon>Bacillales</taxon>
        <taxon>Bacillaceae</taxon>
        <taxon>Peribacillus</taxon>
    </lineage>
</organism>
<comment type="caution">
    <text evidence="5">The sequence shown here is derived from an EMBL/GenBank/DDBJ whole genome shotgun (WGS) entry which is preliminary data.</text>
</comment>
<dbReference type="AlphaFoldDB" id="A0A2N5M122"/>
<feature type="transmembrane region" description="Helical" evidence="3">
    <location>
        <begin position="12"/>
        <end position="29"/>
    </location>
</feature>
<dbReference type="PANTHER" id="PTHR36927:SF3">
    <property type="entry name" value="GLUCANS BIOSYNTHESIS PROTEIN C"/>
    <property type="match status" value="1"/>
</dbReference>
<feature type="domain" description="Acyltransferase 3" evidence="4">
    <location>
        <begin position="7"/>
        <end position="349"/>
    </location>
</feature>
<proteinExistence type="inferred from homology"/>
<feature type="transmembrane region" description="Helical" evidence="3">
    <location>
        <begin position="263"/>
        <end position="286"/>
    </location>
</feature>
<name>A0A2N5M122_9BACI</name>
<comment type="subcellular location">
    <subcellularLocation>
        <location evidence="1">Membrane</location>
    </subcellularLocation>
</comment>
<dbReference type="PANTHER" id="PTHR36927">
    <property type="entry name" value="BLR4337 PROTEIN"/>
    <property type="match status" value="1"/>
</dbReference>
<evidence type="ECO:0000313" key="6">
    <source>
        <dbReference type="Proteomes" id="UP000234748"/>
    </source>
</evidence>
<dbReference type="EMBL" id="PGUY01000068">
    <property type="protein sequence ID" value="PLT28057.1"/>
    <property type="molecule type" value="Genomic_DNA"/>
</dbReference>
<feature type="transmembrane region" description="Helical" evidence="3">
    <location>
        <begin position="233"/>
        <end position="251"/>
    </location>
</feature>
<feature type="transmembrane region" description="Helical" evidence="3">
    <location>
        <begin position="49"/>
        <end position="73"/>
    </location>
</feature>
<dbReference type="InterPro" id="IPR002656">
    <property type="entry name" value="Acyl_transf_3_dom"/>
</dbReference>
<sequence>MGNVRRYDLDWLRIIGIGMLFPFHTSRIFDYWDPFYVKSENLSWSLSWFISLTNLWFMPLLFWLAGSASWFALRNRTNRMYVRERVDRLLIPLAVGVLFVVPPQGYFARSVHTGEELGSYLSFLQIFYTDFSDLSGYFGTFTPAHLWFILYLFVFSVAALPFFTFVKANIYTMQQLNGILTKPLLFLLLFVLLVISQLLPAPGGQNPFYYLIFFLVGYVTSSDDRYQDMFNRIRFKTLISLAILVPLWIYAVQNHVETKNLTAAAAFLTVFRMLLVWLSLITIIGYGNKFLVKPHPLLTYLNEAAFPIYILHQSVLVAVGYYILKLDLRITSSFWLIMLSSFLLSWVVYDRLIKRITLTRWMFGVKIKNQKLVPKQKVS</sequence>
<feature type="transmembrane region" description="Helical" evidence="3">
    <location>
        <begin position="205"/>
        <end position="221"/>
    </location>
</feature>
<evidence type="ECO:0000256" key="1">
    <source>
        <dbReference type="ARBA" id="ARBA00004370"/>
    </source>
</evidence>
<protein>
    <recommendedName>
        <fullName evidence="4">Acyltransferase 3 domain-containing protein</fullName>
    </recommendedName>
</protein>
<feature type="transmembrane region" description="Helical" evidence="3">
    <location>
        <begin position="306"/>
        <end position="324"/>
    </location>
</feature>
<accession>A0A2N5M122</accession>
<feature type="transmembrane region" description="Helical" evidence="3">
    <location>
        <begin position="89"/>
        <end position="107"/>
    </location>
</feature>
<keyword evidence="3" id="KW-0472">Membrane</keyword>
<gene>
    <name evidence="5" type="ORF">CUU66_20605</name>
</gene>
<dbReference type="GO" id="GO:0016747">
    <property type="term" value="F:acyltransferase activity, transferring groups other than amino-acyl groups"/>
    <property type="evidence" value="ECO:0007669"/>
    <property type="project" value="InterPro"/>
</dbReference>
<feature type="transmembrane region" description="Helical" evidence="3">
    <location>
        <begin position="144"/>
        <end position="166"/>
    </location>
</feature>
<comment type="similarity">
    <text evidence="2">Belongs to the acyltransferase 3 family.</text>
</comment>
<evidence type="ECO:0000256" key="3">
    <source>
        <dbReference type="SAM" id="Phobius"/>
    </source>
</evidence>
<evidence type="ECO:0000256" key="2">
    <source>
        <dbReference type="ARBA" id="ARBA00007400"/>
    </source>
</evidence>
<keyword evidence="3" id="KW-0812">Transmembrane</keyword>
<feature type="transmembrane region" description="Helical" evidence="3">
    <location>
        <begin position="178"/>
        <end position="199"/>
    </location>
</feature>
<keyword evidence="6" id="KW-1185">Reference proteome</keyword>
<dbReference type="RefSeq" id="WP_101645274.1">
    <property type="nucleotide sequence ID" value="NZ_PGUY01000068.1"/>
</dbReference>
<dbReference type="InterPro" id="IPR050623">
    <property type="entry name" value="Glucan_succinyl_AcylTrfase"/>
</dbReference>
<reference evidence="5 6" key="1">
    <citation type="submission" date="2017-11" db="EMBL/GenBank/DDBJ databases">
        <title>Comparitive Functional Genomics of Dry Heat Resistant strains isolated from the Viking Spacecraft.</title>
        <authorList>
            <person name="Seuylemezian A."/>
            <person name="Cooper K."/>
            <person name="Vaishampayan P."/>
        </authorList>
    </citation>
    <scope>NUCLEOTIDE SEQUENCE [LARGE SCALE GENOMIC DNA]</scope>
    <source>
        <strain evidence="5 6">V1-29</strain>
    </source>
</reference>
<dbReference type="Proteomes" id="UP000234748">
    <property type="component" value="Unassembled WGS sequence"/>
</dbReference>
<dbReference type="OrthoDB" id="5446016at2"/>
<evidence type="ECO:0000313" key="5">
    <source>
        <dbReference type="EMBL" id="PLT28057.1"/>
    </source>
</evidence>
<feature type="transmembrane region" description="Helical" evidence="3">
    <location>
        <begin position="330"/>
        <end position="349"/>
    </location>
</feature>